<gene>
    <name evidence="1" type="ORF">G9U51_08985</name>
</gene>
<reference evidence="1" key="1">
    <citation type="submission" date="2020-03" db="EMBL/GenBank/DDBJ databases">
        <title>Draft sequencing of Calidifontibacter sp. DB0510.</title>
        <authorList>
            <person name="Kim D.-U."/>
        </authorList>
    </citation>
    <scope>NUCLEOTIDE SEQUENCE</scope>
    <source>
        <strain evidence="1">DB0510</strain>
    </source>
</reference>
<name>A0A967E930_9MICO</name>
<dbReference type="InterPro" id="IPR019587">
    <property type="entry name" value="Polyketide_cyclase/dehydratase"/>
</dbReference>
<dbReference type="Proteomes" id="UP000744769">
    <property type="component" value="Unassembled WGS sequence"/>
</dbReference>
<dbReference type="InterPro" id="IPR023393">
    <property type="entry name" value="START-like_dom_sf"/>
</dbReference>
<organism evidence="1 2">
    <name type="scientific">Metallococcus carri</name>
    <dbReference type="NCBI Taxonomy" id="1656884"/>
    <lineage>
        <taxon>Bacteria</taxon>
        <taxon>Bacillati</taxon>
        <taxon>Actinomycetota</taxon>
        <taxon>Actinomycetes</taxon>
        <taxon>Micrococcales</taxon>
        <taxon>Dermacoccaceae</taxon>
        <taxon>Metallococcus</taxon>
    </lineage>
</organism>
<comment type="caution">
    <text evidence="1">The sequence shown here is derived from an EMBL/GenBank/DDBJ whole genome shotgun (WGS) entry which is preliminary data.</text>
</comment>
<dbReference type="SUPFAM" id="SSF55961">
    <property type="entry name" value="Bet v1-like"/>
    <property type="match status" value="1"/>
</dbReference>
<sequence length="156" mass="17476">MPQVEREVTVAVEPEVAFAVSQTTGEVRLRWDPFIRQQYLMDGAARPGKGVRTFTRSRHGLSMVSEYVSYNPPRNVGMTMRRGPWFFATFGGGWRFTPVEGGTRAVWKYTFAIRPKWLAPIADPIGIWLLGKDIRRRIDAFAAACGDPQIVAAAST</sequence>
<keyword evidence="2" id="KW-1185">Reference proteome</keyword>
<dbReference type="AlphaFoldDB" id="A0A967E930"/>
<evidence type="ECO:0000313" key="2">
    <source>
        <dbReference type="Proteomes" id="UP000744769"/>
    </source>
</evidence>
<protein>
    <submittedName>
        <fullName evidence="1">SRPBCC family protein</fullName>
    </submittedName>
</protein>
<evidence type="ECO:0000313" key="1">
    <source>
        <dbReference type="EMBL" id="NHN55907.1"/>
    </source>
</evidence>
<proteinExistence type="predicted"/>
<dbReference type="RefSeq" id="WP_166196135.1">
    <property type="nucleotide sequence ID" value="NZ_JAAOIV010000005.1"/>
</dbReference>
<dbReference type="Pfam" id="PF10604">
    <property type="entry name" value="Polyketide_cyc2"/>
    <property type="match status" value="1"/>
</dbReference>
<dbReference type="Gene3D" id="3.30.530.20">
    <property type="match status" value="1"/>
</dbReference>
<dbReference type="EMBL" id="JAAOIV010000005">
    <property type="protein sequence ID" value="NHN55907.1"/>
    <property type="molecule type" value="Genomic_DNA"/>
</dbReference>
<accession>A0A967E930</accession>